<proteinExistence type="predicted"/>
<dbReference type="Pfam" id="PF12796">
    <property type="entry name" value="Ank_2"/>
    <property type="match status" value="5"/>
</dbReference>
<dbReference type="InterPro" id="IPR043145">
    <property type="entry name" value="Znf_ZZ_sf"/>
</dbReference>
<keyword evidence="5 6" id="KW-0040">ANK repeat</keyword>
<feature type="region of interest" description="Disordered" evidence="7">
    <location>
        <begin position="830"/>
        <end position="878"/>
    </location>
</feature>
<dbReference type="PROSITE" id="PS50088">
    <property type="entry name" value="ANK_REPEAT"/>
    <property type="match status" value="6"/>
</dbReference>
<name>A0ABR1L6A2_9PEZI</name>
<evidence type="ECO:0000256" key="7">
    <source>
        <dbReference type="SAM" id="MobiDB-lite"/>
    </source>
</evidence>
<feature type="repeat" description="ANK" evidence="6">
    <location>
        <begin position="512"/>
        <end position="539"/>
    </location>
</feature>
<feature type="repeat" description="ANK" evidence="6">
    <location>
        <begin position="221"/>
        <end position="253"/>
    </location>
</feature>
<feature type="repeat" description="ANK" evidence="6">
    <location>
        <begin position="475"/>
        <end position="507"/>
    </location>
</feature>
<dbReference type="InterPro" id="IPR036770">
    <property type="entry name" value="Ankyrin_rpt-contain_sf"/>
</dbReference>
<dbReference type="InterPro" id="IPR002110">
    <property type="entry name" value="Ankyrin_rpt"/>
</dbReference>
<evidence type="ECO:0000313" key="9">
    <source>
        <dbReference type="EMBL" id="KAK7530751.1"/>
    </source>
</evidence>
<gene>
    <name evidence="9" type="ORF">J3D65DRAFT_607000</name>
</gene>
<keyword evidence="2" id="KW-0677">Repeat</keyword>
<dbReference type="Pfam" id="PF00023">
    <property type="entry name" value="Ank"/>
    <property type="match status" value="2"/>
</dbReference>
<feature type="compositionally biased region" description="Acidic residues" evidence="7">
    <location>
        <begin position="848"/>
        <end position="862"/>
    </location>
</feature>
<keyword evidence="10" id="KW-1185">Reference proteome</keyword>
<dbReference type="SUPFAM" id="SSF48403">
    <property type="entry name" value="Ankyrin repeat"/>
    <property type="match status" value="2"/>
</dbReference>
<evidence type="ECO:0000256" key="2">
    <source>
        <dbReference type="ARBA" id="ARBA00022737"/>
    </source>
</evidence>
<feature type="repeat" description="ANK" evidence="6">
    <location>
        <begin position="381"/>
        <end position="413"/>
    </location>
</feature>
<organism evidence="9 10">
    <name type="scientific">Phyllosticta citribraziliensis</name>
    <dbReference type="NCBI Taxonomy" id="989973"/>
    <lineage>
        <taxon>Eukaryota</taxon>
        <taxon>Fungi</taxon>
        <taxon>Dikarya</taxon>
        <taxon>Ascomycota</taxon>
        <taxon>Pezizomycotina</taxon>
        <taxon>Dothideomycetes</taxon>
        <taxon>Dothideomycetes incertae sedis</taxon>
        <taxon>Botryosphaeriales</taxon>
        <taxon>Phyllostictaceae</taxon>
        <taxon>Phyllosticta</taxon>
    </lineage>
</organism>
<dbReference type="Gene3D" id="3.30.60.90">
    <property type="match status" value="1"/>
</dbReference>
<dbReference type="EMBL" id="JBBPEH010000013">
    <property type="protein sequence ID" value="KAK7530751.1"/>
    <property type="molecule type" value="Genomic_DNA"/>
</dbReference>
<dbReference type="PROSITE" id="PS50297">
    <property type="entry name" value="ANK_REP_REGION"/>
    <property type="match status" value="5"/>
</dbReference>
<dbReference type="CDD" id="cd02249">
    <property type="entry name" value="ZZ"/>
    <property type="match status" value="1"/>
</dbReference>
<dbReference type="PANTHER" id="PTHR24126">
    <property type="entry name" value="ANKYRIN REPEAT, PH AND SEC7 DOMAIN CONTAINING PROTEIN SECG-RELATED"/>
    <property type="match status" value="1"/>
</dbReference>
<feature type="domain" description="ZZ-type" evidence="8">
    <location>
        <begin position="784"/>
        <end position="826"/>
    </location>
</feature>
<dbReference type="SMART" id="SM00248">
    <property type="entry name" value="ANK"/>
    <property type="match status" value="14"/>
</dbReference>
<evidence type="ECO:0000313" key="10">
    <source>
        <dbReference type="Proteomes" id="UP001360953"/>
    </source>
</evidence>
<reference evidence="9 10" key="1">
    <citation type="submission" date="2024-04" db="EMBL/GenBank/DDBJ databases">
        <title>Phyllosticta paracitricarpa is synonymous to the EU quarantine fungus P. citricarpa based on phylogenomic analyses.</title>
        <authorList>
            <consortium name="Lawrence Berkeley National Laboratory"/>
            <person name="Van ingen-buijs V.A."/>
            <person name="Van westerhoven A.C."/>
            <person name="Haridas S."/>
            <person name="Skiadas P."/>
            <person name="Martin F."/>
            <person name="Groenewald J.Z."/>
            <person name="Crous P.W."/>
            <person name="Seidl M.F."/>
        </authorList>
    </citation>
    <scope>NUCLEOTIDE SEQUENCE [LARGE SCALE GENOMIC DNA]</scope>
    <source>
        <strain evidence="9 10">CPC 17464</strain>
    </source>
</reference>
<dbReference type="InterPro" id="IPR000433">
    <property type="entry name" value="Znf_ZZ"/>
</dbReference>
<dbReference type="PANTHER" id="PTHR24126:SF14">
    <property type="entry name" value="ANK_REP_REGION DOMAIN-CONTAINING PROTEIN"/>
    <property type="match status" value="1"/>
</dbReference>
<keyword evidence="4" id="KW-0862">Zinc</keyword>
<keyword evidence="1" id="KW-0479">Metal-binding</keyword>
<keyword evidence="3" id="KW-0863">Zinc-finger</keyword>
<dbReference type="GeneID" id="92031381"/>
<dbReference type="RefSeq" id="XP_066650824.1">
    <property type="nucleotide sequence ID" value="XM_066798475.1"/>
</dbReference>
<dbReference type="Gene3D" id="1.25.40.20">
    <property type="entry name" value="Ankyrin repeat-containing domain"/>
    <property type="match status" value="6"/>
</dbReference>
<accession>A0ABR1L6A2</accession>
<evidence type="ECO:0000259" key="8">
    <source>
        <dbReference type="SMART" id="SM00291"/>
    </source>
</evidence>
<evidence type="ECO:0000256" key="4">
    <source>
        <dbReference type="ARBA" id="ARBA00022833"/>
    </source>
</evidence>
<evidence type="ECO:0000256" key="5">
    <source>
        <dbReference type="ARBA" id="ARBA00023043"/>
    </source>
</evidence>
<evidence type="ECO:0000256" key="3">
    <source>
        <dbReference type="ARBA" id="ARBA00022771"/>
    </source>
</evidence>
<protein>
    <submittedName>
        <fullName evidence="9">Ankyrin repeat-containing domain protein</fullName>
    </submittedName>
</protein>
<dbReference type="Proteomes" id="UP001360953">
    <property type="component" value="Unassembled WGS sequence"/>
</dbReference>
<dbReference type="SMART" id="SM00291">
    <property type="entry name" value="ZnF_ZZ"/>
    <property type="match status" value="1"/>
</dbReference>
<feature type="repeat" description="ANK" evidence="6">
    <location>
        <begin position="354"/>
        <end position="386"/>
    </location>
</feature>
<evidence type="ECO:0000256" key="6">
    <source>
        <dbReference type="PROSITE-ProRule" id="PRU00023"/>
    </source>
</evidence>
<evidence type="ECO:0000256" key="1">
    <source>
        <dbReference type="ARBA" id="ARBA00022723"/>
    </source>
</evidence>
<comment type="caution">
    <text evidence="9">The sequence shown here is derived from an EMBL/GenBank/DDBJ whole genome shotgun (WGS) entry which is preliminary data.</text>
</comment>
<sequence>MRRCVTKFDTVPCSMQRAGDKAAEWDQKYQSGLQLAHMHHKGFSLHVDPAQWTPSARPRGYYCWPKTILENFSFSLGRKRSSRESYRLTTHVSNPRKIGLVADEEEKAASEPLFLAARHGHCEVARLIIDHNRSLVSKPADEDLPLSLASRHGDPRMVKLLLECGADKNAAAPKALRPVSSACFNRKHAVARVLLEAVWNERNRICRVLLEKGANVNYCGRGESIVAAAAGKNNLELVKFLIENGADLKARATEEDYTALNQIISNLASLEVIKCLIDNGADPNIRTPGGAPLYQAVFQERSDFVRLSIDGGARVDISAAVRGWTPLHAVDTHPEITRMLLDAGADIDSMIEGSGHSALMLAATFDKPEVVDTLLEFGADVNLRALYAAVSYGHVNVARKLLEAGADVNFQHKLNAILHSAAVSGEAMLRTVMEFCPNLAVQDDLGDIALNRPLELSCAKILVHGGSDVNHANNRGRIPLIMAVSTDILDVARFLLKNGANVEASNGYIPVLHMACKYGSLDGVRMLLEAKADINRTHPDVGSPLHATCERLRGYMPEEQQLWAEQDKIARQILGYLLTGCERKSDPNQVGGQFGIPLSVGCAYCSTATVDVLLNNRADVEICDDFGRYPVHFAARSTKENFQRLCTAGAKLSILDNSERNVLHYAVQSGDVDLVRCVIEATDGLLHNADAHGWTPLLFAARGSQNIRPSSSKARWSVEVIELLLDKGADPCVVGRGHEGDWSPLKLARYHGAPEEIQKLLTPGEESKAAKNWDEDEHRSRKAARHFAYCSCCLFDIHGCQYHCLECDDYDLCYVCFKLFETLHPGHPFTEMGPEFEEDGSNTSDHDTSDDESEDGGNDDSSEIPASEAAETGGKPEEELFSSIKQPVGRLASFMVLMARPCTSCAMVRIRRVEARNEKTKAWRTRRPSSVSINSIQFCPEKRES</sequence>
<dbReference type="SUPFAM" id="SSF57850">
    <property type="entry name" value="RING/U-box"/>
    <property type="match status" value="1"/>
</dbReference>
<feature type="repeat" description="ANK" evidence="6">
    <location>
        <begin position="141"/>
        <end position="173"/>
    </location>
</feature>